<protein>
    <submittedName>
        <fullName evidence="1">DUF1641 domain-containing protein</fullName>
    </submittedName>
</protein>
<dbReference type="Pfam" id="PF07849">
    <property type="entry name" value="DUF1641"/>
    <property type="match status" value="1"/>
</dbReference>
<organism evidence="1 2">
    <name type="scientific">Alloacidobacterium dinghuense</name>
    <dbReference type="NCBI Taxonomy" id="2763107"/>
    <lineage>
        <taxon>Bacteria</taxon>
        <taxon>Pseudomonadati</taxon>
        <taxon>Acidobacteriota</taxon>
        <taxon>Terriglobia</taxon>
        <taxon>Terriglobales</taxon>
        <taxon>Acidobacteriaceae</taxon>
        <taxon>Alloacidobacterium</taxon>
    </lineage>
</organism>
<proteinExistence type="predicted"/>
<reference evidence="1 2" key="1">
    <citation type="submission" date="2020-08" db="EMBL/GenBank/DDBJ databases">
        <title>Edaphobacter telluris sp. nov. and Acidobacterium dinghuensis sp. nov., two acidobacteria isolated from forest soil.</title>
        <authorList>
            <person name="Fu J."/>
            <person name="Qiu L."/>
        </authorList>
    </citation>
    <scope>NUCLEOTIDE SEQUENCE [LARGE SCALE GENOMIC DNA]</scope>
    <source>
        <strain evidence="1">4Y35</strain>
    </source>
</reference>
<sequence length="153" mass="17169">MAKPIEIKPQPRNAREELQRRLDNAPVEHADAMLSLYELLQQLYDSRTLDLLRGALGAGDEVLNHVVRLTTQPESVRSIRNLLIMAKLLSSIDPETLHRISAMLPQAVEQSENGDPPSLWALLGRFRSKDSRRALAAGATLLESVGRELNWKK</sequence>
<dbReference type="AlphaFoldDB" id="A0A7G8BPZ7"/>
<dbReference type="EMBL" id="CP060394">
    <property type="protein sequence ID" value="QNI34617.1"/>
    <property type="molecule type" value="Genomic_DNA"/>
</dbReference>
<accession>A0A7G8BPZ7</accession>
<dbReference type="RefSeq" id="WP_186746917.1">
    <property type="nucleotide sequence ID" value="NZ_CP060394.1"/>
</dbReference>
<gene>
    <name evidence="1" type="ORF">H7849_12385</name>
</gene>
<keyword evidence="2" id="KW-1185">Reference proteome</keyword>
<name>A0A7G8BPZ7_9BACT</name>
<dbReference type="Proteomes" id="UP000515312">
    <property type="component" value="Chromosome"/>
</dbReference>
<dbReference type="KEGG" id="adin:H7849_12385"/>
<evidence type="ECO:0000313" key="1">
    <source>
        <dbReference type="EMBL" id="QNI34617.1"/>
    </source>
</evidence>
<dbReference type="InterPro" id="IPR012440">
    <property type="entry name" value="DUF1641"/>
</dbReference>
<evidence type="ECO:0000313" key="2">
    <source>
        <dbReference type="Proteomes" id="UP000515312"/>
    </source>
</evidence>